<accession>A0ABT8A4P6</accession>
<dbReference type="Proteomes" id="UP001529369">
    <property type="component" value="Unassembled WGS sequence"/>
</dbReference>
<name>A0ABT8A4P6_9PROT</name>
<keyword evidence="3" id="KW-1185">Reference proteome</keyword>
<keyword evidence="1" id="KW-1133">Transmembrane helix</keyword>
<feature type="transmembrane region" description="Helical" evidence="1">
    <location>
        <begin position="16"/>
        <end position="49"/>
    </location>
</feature>
<evidence type="ECO:0000313" key="2">
    <source>
        <dbReference type="EMBL" id="MDN3564762.1"/>
    </source>
</evidence>
<reference evidence="3" key="1">
    <citation type="journal article" date="2019" name="Int. J. Syst. Evol. Microbiol.">
        <title>The Global Catalogue of Microorganisms (GCM) 10K type strain sequencing project: providing services to taxonomists for standard genome sequencing and annotation.</title>
        <authorList>
            <consortium name="The Broad Institute Genomics Platform"/>
            <consortium name="The Broad Institute Genome Sequencing Center for Infectious Disease"/>
            <person name="Wu L."/>
            <person name="Ma J."/>
        </authorList>
    </citation>
    <scope>NUCLEOTIDE SEQUENCE [LARGE SCALE GENOMIC DNA]</scope>
    <source>
        <strain evidence="3">CECT 7131</strain>
    </source>
</reference>
<comment type="caution">
    <text evidence="2">The sequence shown here is derived from an EMBL/GenBank/DDBJ whole genome shotgun (WGS) entry which is preliminary data.</text>
</comment>
<evidence type="ECO:0000256" key="1">
    <source>
        <dbReference type="SAM" id="Phobius"/>
    </source>
</evidence>
<evidence type="ECO:0000313" key="3">
    <source>
        <dbReference type="Proteomes" id="UP001529369"/>
    </source>
</evidence>
<proteinExistence type="predicted"/>
<sequence length="65" mass="6534">MTQFFHTILARPWATVAVLALIGVALALAGLGTPGAAAFMLAGMLIMVLSSRQGPAGQQPGTDPG</sequence>
<protein>
    <submittedName>
        <fullName evidence="2">Uncharacterized protein</fullName>
    </submittedName>
</protein>
<organism evidence="2 3">
    <name type="scientific">Paeniroseomonas aquatica</name>
    <dbReference type="NCBI Taxonomy" id="373043"/>
    <lineage>
        <taxon>Bacteria</taxon>
        <taxon>Pseudomonadati</taxon>
        <taxon>Pseudomonadota</taxon>
        <taxon>Alphaproteobacteria</taxon>
        <taxon>Acetobacterales</taxon>
        <taxon>Acetobacteraceae</taxon>
        <taxon>Paeniroseomonas</taxon>
    </lineage>
</organism>
<dbReference type="RefSeq" id="WP_290316569.1">
    <property type="nucleotide sequence ID" value="NZ_JAUFPN010000110.1"/>
</dbReference>
<keyword evidence="1" id="KW-0812">Transmembrane</keyword>
<gene>
    <name evidence="2" type="ORF">QWZ14_10330</name>
</gene>
<keyword evidence="1" id="KW-0472">Membrane</keyword>
<dbReference type="EMBL" id="JAUFPN010000110">
    <property type="protein sequence ID" value="MDN3564762.1"/>
    <property type="molecule type" value="Genomic_DNA"/>
</dbReference>